<organism evidence="1 2">
    <name type="scientific">Brachionus calyciflorus</name>
    <dbReference type="NCBI Taxonomy" id="104777"/>
    <lineage>
        <taxon>Eukaryota</taxon>
        <taxon>Metazoa</taxon>
        <taxon>Spiralia</taxon>
        <taxon>Gnathifera</taxon>
        <taxon>Rotifera</taxon>
        <taxon>Eurotatoria</taxon>
        <taxon>Monogononta</taxon>
        <taxon>Pseudotrocha</taxon>
        <taxon>Ploima</taxon>
        <taxon>Brachionidae</taxon>
        <taxon>Brachionus</taxon>
    </lineage>
</organism>
<comment type="caution">
    <text evidence="1">The sequence shown here is derived from an EMBL/GenBank/DDBJ whole genome shotgun (WGS) entry which is preliminary data.</text>
</comment>
<proteinExistence type="predicted"/>
<reference evidence="1" key="1">
    <citation type="submission" date="2021-02" db="EMBL/GenBank/DDBJ databases">
        <authorList>
            <person name="Nowell W R."/>
        </authorList>
    </citation>
    <scope>NUCLEOTIDE SEQUENCE</scope>
    <source>
        <strain evidence="1">Ploen Becks lab</strain>
    </source>
</reference>
<evidence type="ECO:0000313" key="1">
    <source>
        <dbReference type="EMBL" id="CAF0924851.1"/>
    </source>
</evidence>
<sequence length="178" mass="20815">MENFDFLENSEILVNSSPVQAYARQNTLILKPTDKPNKHEDSLIKFSFNFLPGEESFKSVVTNSHNVFFPRLKRSSNRPPLRDLLDNGTQAPNQCYINGQFYNQEALATYIKAENYSKRLLFSHNQTSELYNRQKLLYNRFKSLKSNNYMHHKYPTNNSKSTDSLPNIIINFSNQPRK</sequence>
<accession>A0A814BE89</accession>
<protein>
    <submittedName>
        <fullName evidence="1">Uncharacterized protein</fullName>
    </submittedName>
</protein>
<gene>
    <name evidence="1" type="ORF">OXX778_LOCUS12583</name>
</gene>
<dbReference type="Proteomes" id="UP000663879">
    <property type="component" value="Unassembled WGS sequence"/>
</dbReference>
<dbReference type="OrthoDB" id="64220at2759"/>
<name>A0A814BE89_9BILA</name>
<evidence type="ECO:0000313" key="2">
    <source>
        <dbReference type="Proteomes" id="UP000663879"/>
    </source>
</evidence>
<dbReference type="AlphaFoldDB" id="A0A814BE89"/>
<keyword evidence="2" id="KW-1185">Reference proteome</keyword>
<dbReference type="EMBL" id="CAJNOC010002300">
    <property type="protein sequence ID" value="CAF0924851.1"/>
    <property type="molecule type" value="Genomic_DNA"/>
</dbReference>